<protein>
    <recommendedName>
        <fullName evidence="1">NADPH-dependent FMN reductase-like domain-containing protein</fullName>
    </recommendedName>
</protein>
<sequence>REWSSFISSCAAIVVLTPQYNWGVPGELKNAFDHLYWEWRDKPAVIVTYGGHGGSKCAEQLRSILGGGLNTQLVQTGV</sequence>
<dbReference type="AlphaFoldDB" id="A0A2H3IVE6"/>
<feature type="non-terminal residue" evidence="2">
    <location>
        <position position="78"/>
    </location>
</feature>
<dbReference type="GO" id="GO:0005829">
    <property type="term" value="C:cytosol"/>
    <property type="evidence" value="ECO:0007669"/>
    <property type="project" value="TreeGrafter"/>
</dbReference>
<feature type="non-terminal residue" evidence="2">
    <location>
        <position position="1"/>
    </location>
</feature>
<dbReference type="GO" id="GO:0010181">
    <property type="term" value="F:FMN binding"/>
    <property type="evidence" value="ECO:0007669"/>
    <property type="project" value="TreeGrafter"/>
</dbReference>
<dbReference type="Proteomes" id="UP000218811">
    <property type="component" value="Unassembled WGS sequence"/>
</dbReference>
<keyword evidence="3" id="KW-1185">Reference proteome</keyword>
<dbReference type="PANTHER" id="PTHR30543:SF21">
    <property type="entry name" value="NAD(P)H-DEPENDENT FMN REDUCTASE LOT6"/>
    <property type="match status" value="1"/>
</dbReference>
<evidence type="ECO:0000313" key="2">
    <source>
        <dbReference type="EMBL" id="PCH33691.1"/>
    </source>
</evidence>
<dbReference type="InterPro" id="IPR050712">
    <property type="entry name" value="NAD(P)H-dep_reductase"/>
</dbReference>
<accession>A0A2H3IVE6</accession>
<dbReference type="OMA" id="WKGKPIM"/>
<dbReference type="InterPro" id="IPR029039">
    <property type="entry name" value="Flavoprotein-like_sf"/>
</dbReference>
<dbReference type="Pfam" id="PF03358">
    <property type="entry name" value="FMN_red"/>
    <property type="match status" value="1"/>
</dbReference>
<dbReference type="InterPro" id="IPR005025">
    <property type="entry name" value="FMN_Rdtase-like_dom"/>
</dbReference>
<evidence type="ECO:0000313" key="3">
    <source>
        <dbReference type="Proteomes" id="UP000218811"/>
    </source>
</evidence>
<reference evidence="2 3" key="1">
    <citation type="journal article" date="2012" name="Science">
        <title>The Paleozoic origin of enzymatic lignin decomposition reconstructed from 31 fungal genomes.</title>
        <authorList>
            <person name="Floudas D."/>
            <person name="Binder M."/>
            <person name="Riley R."/>
            <person name="Barry K."/>
            <person name="Blanchette R.A."/>
            <person name="Henrissat B."/>
            <person name="Martinez A.T."/>
            <person name="Otillar R."/>
            <person name="Spatafora J.W."/>
            <person name="Yadav J.S."/>
            <person name="Aerts A."/>
            <person name="Benoit I."/>
            <person name="Boyd A."/>
            <person name="Carlson A."/>
            <person name="Copeland A."/>
            <person name="Coutinho P.M."/>
            <person name="de Vries R.P."/>
            <person name="Ferreira P."/>
            <person name="Findley K."/>
            <person name="Foster B."/>
            <person name="Gaskell J."/>
            <person name="Glotzer D."/>
            <person name="Gorecki P."/>
            <person name="Heitman J."/>
            <person name="Hesse C."/>
            <person name="Hori C."/>
            <person name="Igarashi K."/>
            <person name="Jurgens J.A."/>
            <person name="Kallen N."/>
            <person name="Kersten P."/>
            <person name="Kohler A."/>
            <person name="Kuees U."/>
            <person name="Kumar T.K.A."/>
            <person name="Kuo A."/>
            <person name="LaButti K."/>
            <person name="Larrondo L.F."/>
            <person name="Lindquist E."/>
            <person name="Ling A."/>
            <person name="Lombard V."/>
            <person name="Lucas S."/>
            <person name="Lundell T."/>
            <person name="Martin R."/>
            <person name="McLaughlin D.J."/>
            <person name="Morgenstern I."/>
            <person name="Morin E."/>
            <person name="Murat C."/>
            <person name="Nagy L.G."/>
            <person name="Nolan M."/>
            <person name="Ohm R.A."/>
            <person name="Patyshakuliyeva A."/>
            <person name="Rokas A."/>
            <person name="Ruiz-Duenas F.J."/>
            <person name="Sabat G."/>
            <person name="Salamov A."/>
            <person name="Samejima M."/>
            <person name="Schmutz J."/>
            <person name="Slot J.C."/>
            <person name="St John F."/>
            <person name="Stenlid J."/>
            <person name="Sun H."/>
            <person name="Sun S."/>
            <person name="Syed K."/>
            <person name="Tsang A."/>
            <person name="Wiebenga A."/>
            <person name="Young D."/>
            <person name="Pisabarro A."/>
            <person name="Eastwood D.C."/>
            <person name="Martin F."/>
            <person name="Cullen D."/>
            <person name="Grigoriev I.V."/>
            <person name="Hibbett D.S."/>
        </authorList>
    </citation>
    <scope>NUCLEOTIDE SEQUENCE [LARGE SCALE GENOMIC DNA]</scope>
    <source>
        <strain evidence="2 3">MD-104</strain>
    </source>
</reference>
<dbReference type="Gene3D" id="3.40.50.360">
    <property type="match status" value="1"/>
</dbReference>
<proteinExistence type="predicted"/>
<dbReference type="GO" id="GO:0016491">
    <property type="term" value="F:oxidoreductase activity"/>
    <property type="evidence" value="ECO:0007669"/>
    <property type="project" value="InterPro"/>
</dbReference>
<dbReference type="EMBL" id="KB467831">
    <property type="protein sequence ID" value="PCH33691.1"/>
    <property type="molecule type" value="Genomic_DNA"/>
</dbReference>
<organism evidence="2 3">
    <name type="scientific">Wolfiporia cocos (strain MD-104)</name>
    <name type="common">Brown rot fungus</name>
    <dbReference type="NCBI Taxonomy" id="742152"/>
    <lineage>
        <taxon>Eukaryota</taxon>
        <taxon>Fungi</taxon>
        <taxon>Dikarya</taxon>
        <taxon>Basidiomycota</taxon>
        <taxon>Agaricomycotina</taxon>
        <taxon>Agaricomycetes</taxon>
        <taxon>Polyporales</taxon>
        <taxon>Phaeolaceae</taxon>
        <taxon>Wolfiporia</taxon>
    </lineage>
</organism>
<name>A0A2H3IVE6_WOLCO</name>
<dbReference type="PANTHER" id="PTHR30543">
    <property type="entry name" value="CHROMATE REDUCTASE"/>
    <property type="match status" value="1"/>
</dbReference>
<dbReference type="SUPFAM" id="SSF52218">
    <property type="entry name" value="Flavoproteins"/>
    <property type="match status" value="1"/>
</dbReference>
<dbReference type="STRING" id="742152.A0A2H3IVE6"/>
<feature type="domain" description="NADPH-dependent FMN reductase-like" evidence="1">
    <location>
        <begin position="2"/>
        <end position="76"/>
    </location>
</feature>
<evidence type="ECO:0000259" key="1">
    <source>
        <dbReference type="Pfam" id="PF03358"/>
    </source>
</evidence>
<gene>
    <name evidence="2" type="ORF">WOLCODRAFT_59973</name>
</gene>
<dbReference type="OrthoDB" id="68575at2759"/>